<dbReference type="OrthoDB" id="2442444at2"/>
<feature type="domain" description="Fibronectin type-III" evidence="1">
    <location>
        <begin position="473"/>
        <end position="547"/>
    </location>
</feature>
<dbReference type="Gene3D" id="3.30.1920.20">
    <property type="match status" value="3"/>
</dbReference>
<feature type="domain" description="Fibronectin type-III" evidence="1">
    <location>
        <begin position="561"/>
        <end position="633"/>
    </location>
</feature>
<dbReference type="SMART" id="SM00060">
    <property type="entry name" value="FN3"/>
    <property type="match status" value="7"/>
</dbReference>
<dbReference type="KEGG" id="pasa:BAOM_4689"/>
<dbReference type="EMBL" id="CP026095">
    <property type="protein sequence ID" value="AZV45267.1"/>
    <property type="molecule type" value="Genomic_DNA"/>
</dbReference>
<sequence>MIRKLSLFTVFLILLQVLLPLSNVFATEIQAPANLKASQYYPGNIVLDWDKVTGVSSYRIYKIQDGQQELVKEVSYENTDTTVYNVSEGSSTFAVSSIRRDSESELSNTVIVEVVYPEMESPLNVVSSIASGNDLTISWDKVTYAADYNIYQVVDGTRTLTATTKTNSYTFVNHPEGKYSYEITSYNSRFGESFEGSQIEGDVVFPEIKSPIVTYKIENGNDLIFNWQKANYATNYRVYELVDGERKLLTTTRLNSHLISNVSEEKHVYEVTTYSDRFGESEVPFRIEIDMVFPDMQAPESLTYTLSNYNDINLRWTQAEYADSYKLYQVIDGEKKLILSTSALNTPHKNMPEGHYKYEVASYSDRFGESEQVANLEFDLIHPDMLAPENPTITVQNGNDLVLRWDAFEYATAYKVYQIINGERKLIATKVGNAHTMVNMPEGKYTFEITSYSDRFGESPTGSRIEYELNFPELQALELTGKVENENTIILDWTKEDNAAGYNVYQVIDGTKKFVGTTTSLQFKVSNQPEGRYIFEVTSYHSRFGESPSSNQVKLYIGPKLEAPKTSGSIVEDDSVTLNWGLVQNAESYNIYEVVNGELKLVENTTETSLTISDLEPGDYEYRVVPISPSGVESEAYSTIQIQAEEFDTTSPVTTSNITETVLKEDAEVQLTATDTQSGVNKTFYSINGSEFTAGTSFTLAEEGTHKVSFYSVDKAGNKEEVKTVEVKLDKTAPVTTSNMTDNWYKEEVEVQLTATDDLSEVDKTLYSIDGSEFQEGTSFTLAEEGAYKVSFYSIDKAGNEEEAKTIEVKVDKIAPETTSNATNDWSKEDVPVELTATDNASGVDKTYYSINGSDYVEGTSFTISEEGIHEVSFYSVDKAGNVEEAKTVEVKVDKSAPEVSWNLDDEYTLGAQLPSYKASDAVSGIASEVLTVNGQGVSNINLDQPGTYNVVLTLTDYAGWTTTVEKTYVVYIPATINVNPGIIKGNKGVFTVQVTTPKGFDTAQFDLSSAKVNGVSANTGTKGLEQQAKKGQFKFERENFQWNEEEVELEFRAMLDGYLVVGSKTVKVLAK</sequence>
<dbReference type="PANTHER" id="PTHR47135">
    <property type="entry name" value="FIBRONECTIN TYPE III DOMAIN-CONTAINING PROTEIN 7"/>
    <property type="match status" value="1"/>
</dbReference>
<reference evidence="2 3" key="1">
    <citation type="submission" date="2018-01" db="EMBL/GenBank/DDBJ databases">
        <title>Bacillus asahii Genome sequencing and assembly.</title>
        <authorList>
            <person name="Jiang H."/>
            <person name="Feng Y."/>
            <person name="Zhao F."/>
            <person name="Lin X."/>
        </authorList>
    </citation>
    <scope>NUCLEOTIDE SEQUENCE [LARGE SCALE GENOMIC DNA]</scope>
    <source>
        <strain evidence="2 3">OM18</strain>
    </source>
</reference>
<proteinExistence type="predicted"/>
<gene>
    <name evidence="2" type="ORF">BAOM_4689</name>
</gene>
<accession>A0A3Q9RSK5</accession>
<dbReference type="InterPro" id="IPR013783">
    <property type="entry name" value="Ig-like_fold"/>
</dbReference>
<feature type="domain" description="Fibronectin type-III" evidence="1">
    <location>
        <begin position="385"/>
        <end position="459"/>
    </location>
</feature>
<evidence type="ECO:0000313" key="2">
    <source>
        <dbReference type="EMBL" id="AZV45267.1"/>
    </source>
</evidence>
<dbReference type="InterPro" id="IPR036116">
    <property type="entry name" value="FN3_sf"/>
</dbReference>
<feature type="domain" description="Fibronectin type-III" evidence="1">
    <location>
        <begin position="119"/>
        <end position="193"/>
    </location>
</feature>
<dbReference type="AlphaFoldDB" id="A0A3Q9RSK5"/>
<name>A0A3Q9RSK5_9BACI</name>
<dbReference type="InterPro" id="IPR003961">
    <property type="entry name" value="FN3_dom"/>
</dbReference>
<feature type="domain" description="Fibronectin type-III" evidence="1">
    <location>
        <begin position="296"/>
        <end position="370"/>
    </location>
</feature>
<protein>
    <submittedName>
        <fullName evidence="2">Fibronectin</fullName>
    </submittedName>
</protein>
<dbReference type="Proteomes" id="UP000283095">
    <property type="component" value="Chromosome"/>
</dbReference>
<feature type="domain" description="Fibronectin type-III" evidence="1">
    <location>
        <begin position="206"/>
        <end position="281"/>
    </location>
</feature>
<dbReference type="PANTHER" id="PTHR47135:SF1">
    <property type="entry name" value="FIBRONECTIN TYPE III DOMAIN-CONTAINING PROTEIN 7"/>
    <property type="match status" value="1"/>
</dbReference>
<dbReference type="SUPFAM" id="SSF49265">
    <property type="entry name" value="Fibronectin type III"/>
    <property type="match status" value="2"/>
</dbReference>
<dbReference type="InterPro" id="IPR058094">
    <property type="entry name" value="Ig-like_OmpL47-like"/>
</dbReference>
<evidence type="ECO:0000313" key="3">
    <source>
        <dbReference type="Proteomes" id="UP000283095"/>
    </source>
</evidence>
<feature type="domain" description="Fibronectin type-III" evidence="1">
    <location>
        <begin position="29"/>
        <end position="104"/>
    </location>
</feature>
<evidence type="ECO:0000259" key="1">
    <source>
        <dbReference type="SMART" id="SM00060"/>
    </source>
</evidence>
<dbReference type="NCBIfam" id="NF047446">
    <property type="entry name" value="barrel_OmpL47"/>
    <property type="match status" value="3"/>
</dbReference>
<organism evidence="2 3">
    <name type="scientific">Peribacillus asahii</name>
    <dbReference type="NCBI Taxonomy" id="228899"/>
    <lineage>
        <taxon>Bacteria</taxon>
        <taxon>Bacillati</taxon>
        <taxon>Bacillota</taxon>
        <taxon>Bacilli</taxon>
        <taxon>Bacillales</taxon>
        <taxon>Bacillaceae</taxon>
        <taxon>Peribacillus</taxon>
    </lineage>
</organism>
<dbReference type="RefSeq" id="WP_127762092.1">
    <property type="nucleotide sequence ID" value="NZ_CP026095.1"/>
</dbReference>
<dbReference type="Gene3D" id="2.60.40.10">
    <property type="entry name" value="Immunoglobulins"/>
    <property type="match status" value="6"/>
</dbReference>